<feature type="domain" description="N-acetyltransferase" evidence="6">
    <location>
        <begin position="2"/>
        <end position="147"/>
    </location>
</feature>
<dbReference type="InterPro" id="IPR050680">
    <property type="entry name" value="YpeA/RimI_acetyltransf"/>
</dbReference>
<reference evidence="8" key="1">
    <citation type="submission" date="2016-10" db="EMBL/GenBank/DDBJ databases">
        <authorList>
            <person name="Varghese N."/>
            <person name="Submissions S."/>
        </authorList>
    </citation>
    <scope>NUCLEOTIDE SEQUENCE [LARGE SCALE GENOMIC DNA]</scope>
    <source>
        <strain evidence="8">CGMCC 1.3431</strain>
    </source>
</reference>
<dbReference type="EC" id="2.3.1.266" evidence="5"/>
<evidence type="ECO:0000256" key="5">
    <source>
        <dbReference type="RuleBase" id="RU363094"/>
    </source>
</evidence>
<dbReference type="SUPFAM" id="SSF55729">
    <property type="entry name" value="Acyl-CoA N-acyltransferases (Nat)"/>
    <property type="match status" value="1"/>
</dbReference>
<comment type="subcellular location">
    <subcellularLocation>
        <location evidence="5">Cytoplasm</location>
    </subcellularLocation>
</comment>
<evidence type="ECO:0000259" key="6">
    <source>
        <dbReference type="PROSITE" id="PS51186"/>
    </source>
</evidence>
<dbReference type="Gene3D" id="3.40.630.30">
    <property type="match status" value="1"/>
</dbReference>
<evidence type="ECO:0000256" key="2">
    <source>
        <dbReference type="ARBA" id="ARBA00022490"/>
    </source>
</evidence>
<dbReference type="InterPro" id="IPR000182">
    <property type="entry name" value="GNAT_dom"/>
</dbReference>
<proteinExistence type="inferred from homology"/>
<dbReference type="OrthoDB" id="9804026at2"/>
<name>A0A1G4T1L4_9CAUL</name>
<comment type="similarity">
    <text evidence="1 5">Belongs to the acetyltransferase family. RimI subfamily.</text>
</comment>
<evidence type="ECO:0000256" key="3">
    <source>
        <dbReference type="ARBA" id="ARBA00022679"/>
    </source>
</evidence>
<accession>A0A1G4T1L4</accession>
<comment type="function">
    <text evidence="5">Acetylates the N-terminal alanine of ribosomal protein bS18.</text>
</comment>
<evidence type="ECO:0000256" key="4">
    <source>
        <dbReference type="ARBA" id="ARBA00023315"/>
    </source>
</evidence>
<dbReference type="NCBIfam" id="TIGR01575">
    <property type="entry name" value="rimI"/>
    <property type="match status" value="1"/>
</dbReference>
<dbReference type="Proteomes" id="UP000199150">
    <property type="component" value="Unassembled WGS sequence"/>
</dbReference>
<comment type="catalytic activity">
    <reaction evidence="5">
        <text>N-terminal L-alanyl-[ribosomal protein bS18] + acetyl-CoA = N-terminal N(alpha)-acetyl-L-alanyl-[ribosomal protein bS18] + CoA + H(+)</text>
        <dbReference type="Rhea" id="RHEA:43756"/>
        <dbReference type="Rhea" id="RHEA-COMP:10676"/>
        <dbReference type="Rhea" id="RHEA-COMP:10677"/>
        <dbReference type="ChEBI" id="CHEBI:15378"/>
        <dbReference type="ChEBI" id="CHEBI:57287"/>
        <dbReference type="ChEBI" id="CHEBI:57288"/>
        <dbReference type="ChEBI" id="CHEBI:64718"/>
        <dbReference type="ChEBI" id="CHEBI:83683"/>
        <dbReference type="EC" id="2.3.1.266"/>
    </reaction>
</comment>
<dbReference type="PANTHER" id="PTHR43420">
    <property type="entry name" value="ACETYLTRANSFERASE"/>
    <property type="match status" value="1"/>
</dbReference>
<keyword evidence="3 7" id="KW-0808">Transferase</keyword>
<dbReference type="EMBL" id="FMTS01000006">
    <property type="protein sequence ID" value="SCW75087.1"/>
    <property type="molecule type" value="Genomic_DNA"/>
</dbReference>
<dbReference type="STRING" id="260084.SAMN02927928_3118"/>
<sequence length="147" mass="16700">MTLIRQLDAPSMQLEHIHTRCFDYGWSEGVFADLLIKPHHRTYVFEVEGEIVSFVVVTVVAGEGEILTICTDPDFQKRGLARMLLQQVIKALRDEGAESLFLEVAIDNPAALRLYESVGFKKTGRRKAYYSRKDKPPVDAHILRLAL</sequence>
<dbReference type="InterPro" id="IPR006464">
    <property type="entry name" value="AcTrfase_RimI/Ard1"/>
</dbReference>
<dbReference type="Pfam" id="PF00583">
    <property type="entry name" value="Acetyltransf_1"/>
    <property type="match status" value="1"/>
</dbReference>
<protein>
    <recommendedName>
        <fullName evidence="5">[Ribosomal protein bS18]-alanine N-acetyltransferase</fullName>
        <ecNumber evidence="5">2.3.1.266</ecNumber>
    </recommendedName>
</protein>
<dbReference type="AlphaFoldDB" id="A0A1G4T1L4"/>
<dbReference type="RefSeq" id="WP_090649869.1">
    <property type="nucleotide sequence ID" value="NZ_CBCRYE010000005.1"/>
</dbReference>
<gene>
    <name evidence="7" type="ORF">SAMN02927928_3118</name>
</gene>
<evidence type="ECO:0000313" key="8">
    <source>
        <dbReference type="Proteomes" id="UP000199150"/>
    </source>
</evidence>
<organism evidence="7 8">
    <name type="scientific">Asticcacaulis taihuensis</name>
    <dbReference type="NCBI Taxonomy" id="260084"/>
    <lineage>
        <taxon>Bacteria</taxon>
        <taxon>Pseudomonadati</taxon>
        <taxon>Pseudomonadota</taxon>
        <taxon>Alphaproteobacteria</taxon>
        <taxon>Caulobacterales</taxon>
        <taxon>Caulobacteraceae</taxon>
        <taxon>Asticcacaulis</taxon>
    </lineage>
</organism>
<dbReference type="PROSITE" id="PS51186">
    <property type="entry name" value="GNAT"/>
    <property type="match status" value="1"/>
</dbReference>
<dbReference type="GO" id="GO:0008999">
    <property type="term" value="F:protein-N-terminal-alanine acetyltransferase activity"/>
    <property type="evidence" value="ECO:0007669"/>
    <property type="project" value="UniProtKB-EC"/>
</dbReference>
<keyword evidence="2 5" id="KW-0963">Cytoplasm</keyword>
<dbReference type="CDD" id="cd04301">
    <property type="entry name" value="NAT_SF"/>
    <property type="match status" value="1"/>
</dbReference>
<keyword evidence="8" id="KW-1185">Reference proteome</keyword>
<dbReference type="InterPro" id="IPR016181">
    <property type="entry name" value="Acyl_CoA_acyltransferase"/>
</dbReference>
<evidence type="ECO:0000256" key="1">
    <source>
        <dbReference type="ARBA" id="ARBA00005395"/>
    </source>
</evidence>
<evidence type="ECO:0000313" key="7">
    <source>
        <dbReference type="EMBL" id="SCW75087.1"/>
    </source>
</evidence>
<dbReference type="PANTHER" id="PTHR43420:SF12">
    <property type="entry name" value="N-ACETYLTRANSFERASE DOMAIN-CONTAINING PROTEIN"/>
    <property type="match status" value="1"/>
</dbReference>
<dbReference type="GO" id="GO:0005737">
    <property type="term" value="C:cytoplasm"/>
    <property type="evidence" value="ECO:0007669"/>
    <property type="project" value="UniProtKB-SubCell"/>
</dbReference>
<keyword evidence="4" id="KW-0012">Acyltransferase</keyword>